<keyword evidence="1" id="KW-0143">Chaperone</keyword>
<protein>
    <submittedName>
        <fullName evidence="2">Chaperone TorD involved in molybdoenzyme TorA maturation</fullName>
    </submittedName>
</protein>
<dbReference type="PANTHER" id="PTHR34227">
    <property type="entry name" value="CHAPERONE PROTEIN YCDY"/>
    <property type="match status" value="1"/>
</dbReference>
<dbReference type="RefSeq" id="WP_093372328.1">
    <property type="nucleotide sequence ID" value="NZ_FOQA01000006.1"/>
</dbReference>
<reference evidence="3" key="1">
    <citation type="submission" date="2016-10" db="EMBL/GenBank/DDBJ databases">
        <authorList>
            <person name="Varghese N."/>
            <person name="Submissions S."/>
        </authorList>
    </citation>
    <scope>NUCLEOTIDE SEQUENCE [LARGE SCALE GENOMIC DNA]</scope>
    <source>
        <strain evidence="3">Z-7934</strain>
    </source>
</reference>
<keyword evidence="3" id="KW-1185">Reference proteome</keyword>
<dbReference type="Gene3D" id="1.10.3480.10">
    <property type="entry name" value="TorD-like"/>
    <property type="match status" value="1"/>
</dbReference>
<dbReference type="Proteomes" id="UP000199287">
    <property type="component" value="Unassembled WGS sequence"/>
</dbReference>
<name>A0A1I3F8G6_9FIRM</name>
<evidence type="ECO:0000313" key="2">
    <source>
        <dbReference type="EMBL" id="SFI07121.1"/>
    </source>
</evidence>
<dbReference type="Pfam" id="PF02613">
    <property type="entry name" value="Nitrate_red_del"/>
    <property type="match status" value="1"/>
</dbReference>
<evidence type="ECO:0000313" key="3">
    <source>
        <dbReference type="Proteomes" id="UP000199287"/>
    </source>
</evidence>
<dbReference type="InterPro" id="IPR020945">
    <property type="entry name" value="DMSO/NO3_reduct_chaperone"/>
</dbReference>
<gene>
    <name evidence="2" type="ORF">SAMN05192551_10630</name>
</gene>
<dbReference type="InterPro" id="IPR036411">
    <property type="entry name" value="TorD-like_sf"/>
</dbReference>
<dbReference type="SUPFAM" id="SSF89155">
    <property type="entry name" value="TorD-like"/>
    <property type="match status" value="1"/>
</dbReference>
<dbReference type="InterPro" id="IPR050289">
    <property type="entry name" value="TorD/DmsD_chaperones"/>
</dbReference>
<proteinExistence type="predicted"/>
<dbReference type="PANTHER" id="PTHR34227:SF1">
    <property type="entry name" value="DIMETHYL SULFOXIDE REDUCTASE CHAPERONE-RELATED"/>
    <property type="match status" value="1"/>
</dbReference>
<accession>A0A1I3F8G6</accession>
<organism evidence="2 3">
    <name type="scientific">Tindallia magadiensis</name>
    <dbReference type="NCBI Taxonomy" id="69895"/>
    <lineage>
        <taxon>Bacteria</taxon>
        <taxon>Bacillati</taxon>
        <taxon>Bacillota</taxon>
        <taxon>Clostridia</taxon>
        <taxon>Peptostreptococcales</taxon>
        <taxon>Tindalliaceae</taxon>
        <taxon>Tindallia</taxon>
    </lineage>
</organism>
<dbReference type="AlphaFoldDB" id="A0A1I3F8G6"/>
<sequence>MMEMVSDRIWHYSILSRFLDDQLKYEDIKKLLSCLKAISSEDTMLVENIKEKMNQRILTKQDEDLAVEYAHIFIMPEGVKAYESVYRSKDQLVMQEPWEKVRAFYLNHGLKIEGEKSHPEDHASVELAFMALLVENQKTEEVQKEFFHQHILCWMPQLFKDIKNNPKADFYATVAEYGDAFLEQEKRRFDG</sequence>
<dbReference type="EMBL" id="FOQA01000006">
    <property type="protein sequence ID" value="SFI07121.1"/>
    <property type="molecule type" value="Genomic_DNA"/>
</dbReference>
<dbReference type="OrthoDB" id="9795302at2"/>
<evidence type="ECO:0000256" key="1">
    <source>
        <dbReference type="ARBA" id="ARBA00023186"/>
    </source>
</evidence>
<dbReference type="STRING" id="69895.SAMN05192551_10630"/>